<keyword evidence="6 14" id="KW-0349">Heme</keyword>
<evidence type="ECO:0000256" key="1">
    <source>
        <dbReference type="ARBA" id="ARBA00004651"/>
    </source>
</evidence>
<dbReference type="EC" id="1.3.99.-" evidence="14"/>
<dbReference type="InterPro" id="IPR005265">
    <property type="entry name" value="HemJ-like"/>
</dbReference>
<dbReference type="RefSeq" id="WP_066087602.1">
    <property type="nucleotide sequence ID" value="NZ_CP017476.1"/>
</dbReference>
<protein>
    <recommendedName>
        <fullName evidence="4 14">Protoporphyrinogen IX oxidase</fullName>
        <ecNumber evidence="14">1.3.99.-</ecNumber>
    </recommendedName>
</protein>
<dbReference type="PANTHER" id="PTHR40255:SF1">
    <property type="entry name" value="PROTOPORPHYRINOGEN IX OXIDASE"/>
    <property type="match status" value="1"/>
</dbReference>
<keyword evidence="10" id="KW-0560">Oxidoreductase</keyword>
<evidence type="ECO:0000256" key="12">
    <source>
        <dbReference type="ARBA" id="ARBA00023136"/>
    </source>
</evidence>
<keyword evidence="5 14" id="KW-1003">Cell membrane</keyword>
<sequence length="144" mass="15881">MTYLWIKGLHLAAAFAWVGGLLMLGVALRVWQPAGVELSPQERCWGQAVQRWDRRVTVPAMLAVWAFGISLAMLGSWFGAVWLTLKFAIVLVLSGLHGILSGTLRRRLEPYQGADGHPWLRLSPAFTVTVAGLIAFLVILKPSF</sequence>
<evidence type="ECO:0000313" key="18">
    <source>
        <dbReference type="Proteomes" id="UP000185657"/>
    </source>
</evidence>
<evidence type="ECO:0000256" key="15">
    <source>
        <dbReference type="SAM" id="Phobius"/>
    </source>
</evidence>
<dbReference type="Proteomes" id="UP000185680">
    <property type="component" value="Chromosome"/>
</dbReference>
<evidence type="ECO:0000256" key="10">
    <source>
        <dbReference type="ARBA" id="ARBA00023002"/>
    </source>
</evidence>
<dbReference type="GO" id="GO:0005886">
    <property type="term" value="C:plasma membrane"/>
    <property type="evidence" value="ECO:0007669"/>
    <property type="project" value="UniProtKB-SubCell"/>
</dbReference>
<name>A0A162Z1H2_9BURK</name>
<comment type="subcellular location">
    <subcellularLocation>
        <location evidence="1">Cell membrane</location>
        <topology evidence="1">Multi-pass membrane protein</topology>
    </subcellularLocation>
</comment>
<evidence type="ECO:0000256" key="6">
    <source>
        <dbReference type="ARBA" id="ARBA00022617"/>
    </source>
</evidence>
<comment type="pathway">
    <text evidence="2 14">Porphyrin-containing compound metabolism; protoporphyrin-IX biosynthesis; protoporphyrin-IX from protoporphyrinogen-IX: step 1/1.</text>
</comment>
<keyword evidence="18" id="KW-1185">Reference proteome</keyword>
<keyword evidence="11 14" id="KW-0408">Iron</keyword>
<proteinExistence type="inferred from homology"/>
<reference evidence="16 19" key="2">
    <citation type="submission" date="2016-10" db="EMBL/GenBank/DDBJ databases">
        <title>Hydorgenophaga sp. LPB0072 isolated from gastropod.</title>
        <authorList>
            <person name="Kim E."/>
            <person name="Yi H."/>
        </authorList>
    </citation>
    <scope>NUCLEOTIDE SEQUENCE [LARGE SCALE GENOMIC DNA]</scope>
    <source>
        <strain evidence="16 19">LPB0072</strain>
    </source>
</reference>
<evidence type="ECO:0000313" key="19">
    <source>
        <dbReference type="Proteomes" id="UP000185680"/>
    </source>
</evidence>
<comment type="similarity">
    <text evidence="3 14">Belongs to the HemJ family.</text>
</comment>
<accession>A0A162Z1H2</accession>
<dbReference type="PIRSF" id="PIRSF004638">
    <property type="entry name" value="UCP004638"/>
    <property type="match status" value="1"/>
</dbReference>
<dbReference type="EMBL" id="CP017476">
    <property type="protein sequence ID" value="AOW14157.1"/>
    <property type="molecule type" value="Genomic_DNA"/>
</dbReference>
<dbReference type="AlphaFoldDB" id="A0A162Z1H2"/>
<keyword evidence="9 15" id="KW-1133">Transmembrane helix</keyword>
<comment type="catalytic activity">
    <reaction evidence="13 14">
        <text>protoporphyrinogen IX + 3 A = protoporphyrin IX + 3 AH2</text>
        <dbReference type="Rhea" id="RHEA:62000"/>
        <dbReference type="ChEBI" id="CHEBI:13193"/>
        <dbReference type="ChEBI" id="CHEBI:17499"/>
        <dbReference type="ChEBI" id="CHEBI:57306"/>
        <dbReference type="ChEBI" id="CHEBI:57307"/>
    </reaction>
</comment>
<evidence type="ECO:0000256" key="5">
    <source>
        <dbReference type="ARBA" id="ARBA00022475"/>
    </source>
</evidence>
<feature type="transmembrane region" description="Helical" evidence="15">
    <location>
        <begin position="56"/>
        <end position="74"/>
    </location>
</feature>
<evidence type="ECO:0000256" key="13">
    <source>
        <dbReference type="ARBA" id="ARBA00048390"/>
    </source>
</evidence>
<evidence type="ECO:0000256" key="4">
    <source>
        <dbReference type="ARBA" id="ARBA00017504"/>
    </source>
</evidence>
<evidence type="ECO:0000256" key="7">
    <source>
        <dbReference type="ARBA" id="ARBA00022692"/>
    </source>
</evidence>
<dbReference type="Pfam" id="PF03653">
    <property type="entry name" value="UPF0093"/>
    <property type="match status" value="1"/>
</dbReference>
<evidence type="ECO:0000256" key="8">
    <source>
        <dbReference type="ARBA" id="ARBA00022723"/>
    </source>
</evidence>
<evidence type="ECO:0000313" key="16">
    <source>
        <dbReference type="EMBL" id="AOW14157.1"/>
    </source>
</evidence>
<comment type="function">
    <text evidence="14">Catalyzes the oxidation of protoporphyrinogen IX to protoporphyrin IX.</text>
</comment>
<feature type="transmembrane region" description="Helical" evidence="15">
    <location>
        <begin position="120"/>
        <end position="140"/>
    </location>
</feature>
<evidence type="ECO:0000256" key="2">
    <source>
        <dbReference type="ARBA" id="ARBA00005073"/>
    </source>
</evidence>
<dbReference type="EMBL" id="LVWD01000006">
    <property type="protein sequence ID" value="OAD42914.1"/>
    <property type="molecule type" value="Genomic_DNA"/>
</dbReference>
<feature type="transmembrane region" description="Helical" evidence="15">
    <location>
        <begin position="12"/>
        <end position="31"/>
    </location>
</feature>
<keyword evidence="12 14" id="KW-0472">Membrane</keyword>
<dbReference type="KEGG" id="hyl:LPB072_16230"/>
<evidence type="ECO:0000256" key="14">
    <source>
        <dbReference type="PIRNR" id="PIRNR004638"/>
    </source>
</evidence>
<comment type="cofactor">
    <cofactor evidence="14">
        <name>heme b</name>
        <dbReference type="ChEBI" id="CHEBI:60344"/>
    </cofactor>
    <text evidence="14">Binds 1 heme b (iron(II)-protoporphyrin IX) group per subunit.</text>
</comment>
<gene>
    <name evidence="16" type="ORF">LPB072_16230</name>
    <name evidence="17" type="ORF">LPB72_06485</name>
</gene>
<keyword evidence="7 15" id="KW-0812">Transmembrane</keyword>
<dbReference type="UniPathway" id="UPA00251">
    <property type="reaction ID" value="UER00324"/>
</dbReference>
<dbReference type="Proteomes" id="UP000185657">
    <property type="component" value="Unassembled WGS sequence"/>
</dbReference>
<feature type="transmembrane region" description="Helical" evidence="15">
    <location>
        <begin position="80"/>
        <end position="100"/>
    </location>
</feature>
<dbReference type="STRING" id="1763535.LPB072_16230"/>
<organism evidence="16 19">
    <name type="scientific">Hydrogenophaga crassostreae</name>
    <dbReference type="NCBI Taxonomy" id="1763535"/>
    <lineage>
        <taxon>Bacteria</taxon>
        <taxon>Pseudomonadati</taxon>
        <taxon>Pseudomonadota</taxon>
        <taxon>Betaproteobacteria</taxon>
        <taxon>Burkholderiales</taxon>
        <taxon>Comamonadaceae</taxon>
        <taxon>Hydrogenophaga</taxon>
    </lineage>
</organism>
<dbReference type="PANTHER" id="PTHR40255">
    <property type="entry name" value="UPF0093 MEMBRANE PROTEIN SLR1790"/>
    <property type="match status" value="1"/>
</dbReference>
<dbReference type="GO" id="GO:0046872">
    <property type="term" value="F:metal ion binding"/>
    <property type="evidence" value="ECO:0007669"/>
    <property type="project" value="UniProtKB-UniRule"/>
</dbReference>
<evidence type="ECO:0000256" key="9">
    <source>
        <dbReference type="ARBA" id="ARBA00022989"/>
    </source>
</evidence>
<evidence type="ECO:0000256" key="3">
    <source>
        <dbReference type="ARBA" id="ARBA00006501"/>
    </source>
</evidence>
<dbReference type="GO" id="GO:0070818">
    <property type="term" value="F:protoporphyrinogen oxidase activity"/>
    <property type="evidence" value="ECO:0007669"/>
    <property type="project" value="UniProtKB-UniRule"/>
</dbReference>
<keyword evidence="8 14" id="KW-0479">Metal-binding</keyword>
<evidence type="ECO:0000256" key="11">
    <source>
        <dbReference type="ARBA" id="ARBA00023004"/>
    </source>
</evidence>
<evidence type="ECO:0000313" key="17">
    <source>
        <dbReference type="EMBL" id="OAD42914.1"/>
    </source>
</evidence>
<dbReference type="GO" id="GO:0006782">
    <property type="term" value="P:protoporphyrinogen IX biosynthetic process"/>
    <property type="evidence" value="ECO:0007669"/>
    <property type="project" value="UniProtKB-UniRule"/>
</dbReference>
<reference evidence="17 18" key="1">
    <citation type="submission" date="2016-02" db="EMBL/GenBank/DDBJ databases">
        <title>Draft genome sequence of Hydrogenophaga sp. LPB0072.</title>
        <authorList>
            <person name="Shin S.-K."/>
            <person name="Yi H."/>
        </authorList>
    </citation>
    <scope>NUCLEOTIDE SEQUENCE [LARGE SCALE GENOMIC DNA]</scope>
    <source>
        <strain evidence="17 18">LPB0072</strain>
    </source>
</reference>